<evidence type="ECO:0000313" key="3">
    <source>
        <dbReference type="Proteomes" id="UP000054524"/>
    </source>
</evidence>
<dbReference type="InterPro" id="IPR038437">
    <property type="entry name" value="GINS_Psf3_sf"/>
</dbReference>
<name>H8ZA47_NEMA1</name>
<dbReference type="OrthoDB" id="2188375at2759"/>
<accession>A0A086J2X4</accession>
<proteinExistence type="predicted"/>
<dbReference type="Proteomes" id="UP000054524">
    <property type="component" value="Unassembled WGS sequence"/>
</dbReference>
<reference evidence="2 3" key="3">
    <citation type="journal article" date="2014" name="Genome Announc.">
        <title>Genome Sequence of the Microsporidian Species Nematocida sp1 Strain ERTm6 (ATCC PRA-372).</title>
        <authorList>
            <person name="Bakowski M.A."/>
            <person name="Priest M."/>
            <person name="Young S."/>
            <person name="Cuomo C.A."/>
            <person name="Troemel E.R."/>
        </authorList>
    </citation>
    <scope>NUCLEOTIDE SEQUENCE [LARGE SCALE GENOMIC DNA]</scope>
    <source>
        <strain evidence="2 3">ERTm6</strain>
    </source>
</reference>
<sequence length="150" mass="17446">MEYYCKKDALSEGVLVRTELLCDLNNSHIQEALKNKKIKEKSVFLPYYLVDALVTTEYLQVKELITEKSVKEMEGAPEYVNLQGKILYRIVSKICKKYAMEEERETVRQMHLARAIKWGSLLAEDGEEEGCEREEEEILHAGRTAWRSGR</sequence>
<accession>H8ZA47</accession>
<dbReference type="Gene3D" id="1.20.58.2050">
    <property type="match status" value="1"/>
</dbReference>
<reference evidence="1" key="1">
    <citation type="submission" date="2011-03" db="EMBL/GenBank/DDBJ databases">
        <title>The Genome Sequence of Nematocida sp1 strain ERTm2.</title>
        <authorList>
            <consortium name="The Broad Institute Genome Sequencing Platform"/>
            <consortium name="The Broad Institute Genome Sequencing Center for Infectious Disease"/>
            <person name="Cuomo C."/>
            <person name="Troemel E."/>
            <person name="Young S.K."/>
            <person name="Zeng Q."/>
            <person name="Gargeya S."/>
            <person name="Fitzgerald M."/>
            <person name="Haas B."/>
            <person name="Abouelleil A."/>
            <person name="Alvarado L."/>
            <person name="Arachchi H.M."/>
            <person name="Berlin A."/>
            <person name="Brown A."/>
            <person name="Chapman S.B."/>
            <person name="Chen Z."/>
            <person name="Dunbar C."/>
            <person name="Freedman E."/>
            <person name="Gearin G."/>
            <person name="Gellesch M."/>
            <person name="Goldberg J."/>
            <person name="Griggs A."/>
            <person name="Gujja S."/>
            <person name="Heilman E.R."/>
            <person name="Heiman D."/>
            <person name="Howarth C."/>
            <person name="Larson L."/>
            <person name="Lui A."/>
            <person name="MacDonald P.J.P."/>
            <person name="Mehta T."/>
            <person name="Montmayeur A."/>
            <person name="Murphy C."/>
            <person name="Neiman D."/>
            <person name="Pearson M."/>
            <person name="Priest M."/>
            <person name="Roberts A."/>
            <person name="Saif S."/>
            <person name="Shea T."/>
            <person name="Shenoy N."/>
            <person name="Sisk P."/>
            <person name="Stolte C."/>
            <person name="Sykes S."/>
            <person name="White J."/>
            <person name="Yandava C."/>
            <person name="Wortman J."/>
            <person name="Nusbaum C."/>
            <person name="Birren B."/>
        </authorList>
    </citation>
    <scope>NUCLEOTIDE SEQUENCE</scope>
    <source>
        <strain evidence="1">ERTm2</strain>
    </source>
</reference>
<organism evidence="1">
    <name type="scientific">Nematocida ausubeli (strain ATCC PRA-371 / ERTm2)</name>
    <name type="common">Nematode killer fungus</name>
    <dbReference type="NCBI Taxonomy" id="1913371"/>
    <lineage>
        <taxon>Eukaryota</taxon>
        <taxon>Fungi</taxon>
        <taxon>Fungi incertae sedis</taxon>
        <taxon>Microsporidia</taxon>
        <taxon>Nematocida</taxon>
    </lineage>
</organism>
<protein>
    <submittedName>
        <fullName evidence="1">Uncharacterized protein</fullName>
    </submittedName>
</protein>
<dbReference type="Proteomes" id="UP000005622">
    <property type="component" value="Unassembled WGS sequence"/>
</dbReference>
<dbReference type="HOGENOM" id="CLU_1741045_0_0_1"/>
<evidence type="ECO:0000313" key="1">
    <source>
        <dbReference type="EMBL" id="EHY66828.1"/>
    </source>
</evidence>
<dbReference type="EMBL" id="JH604633">
    <property type="protein sequence ID" value="EHY66828.1"/>
    <property type="molecule type" value="Genomic_DNA"/>
</dbReference>
<evidence type="ECO:0000313" key="2">
    <source>
        <dbReference type="EMBL" id="KFG26492.1"/>
    </source>
</evidence>
<keyword evidence="3" id="KW-1185">Reference proteome</keyword>
<dbReference type="AlphaFoldDB" id="H8ZA47"/>
<dbReference type="EMBL" id="AKIJ01000002">
    <property type="protein sequence ID" value="KFG26492.1"/>
    <property type="molecule type" value="Genomic_DNA"/>
</dbReference>
<gene>
    <name evidence="1" type="ORF">NERG_00468</name>
    <name evidence="2" type="ORF">NESG_00638</name>
</gene>
<reference evidence="2" key="2">
    <citation type="submission" date="2012-10" db="EMBL/GenBank/DDBJ databases">
        <authorList>
            <consortium name="The Broad Institute Genome Sequencing Platform"/>
            <consortium name="The Broad Institute Genome Sequencing Center for Infectious Disease"/>
            <person name="Cuomo C."/>
            <person name="Troemel E."/>
            <person name="Walker B."/>
            <person name="Young S.K."/>
            <person name="Zeng Q."/>
            <person name="Gargeya S."/>
            <person name="Fitzgerald M."/>
            <person name="Haas B."/>
            <person name="Abouelleil A."/>
            <person name="Alvarado L."/>
            <person name="Arachchi H.M."/>
            <person name="Berlin A.M."/>
            <person name="Chapman S.B."/>
            <person name="Goldberg J."/>
            <person name="Griggs A."/>
            <person name="Gujja S."/>
            <person name="Hansen M."/>
            <person name="Howarth C."/>
            <person name="Imamovic A."/>
            <person name="Larimer J."/>
            <person name="McCowan C."/>
            <person name="Murphy C."/>
            <person name="Neiman D."/>
            <person name="Pearson M."/>
            <person name="Priest M."/>
            <person name="Roberts A."/>
            <person name="Saif S."/>
            <person name="Shea T."/>
            <person name="Sisk P."/>
            <person name="Sykes S."/>
            <person name="Wortman J."/>
            <person name="Nusbaum C."/>
            <person name="Birren B."/>
        </authorList>
    </citation>
    <scope>NUCLEOTIDE SEQUENCE</scope>
    <source>
        <strain evidence="2">ERTm6</strain>
    </source>
</reference>